<dbReference type="EMBL" id="CP003659">
    <property type="protein sequence ID" value="AFZ59642.1"/>
    <property type="molecule type" value="Genomic_DNA"/>
</dbReference>
<dbReference type="AlphaFoldDB" id="K9ZM67"/>
<dbReference type="Gene3D" id="3.40.50.620">
    <property type="entry name" value="HUPs"/>
    <property type="match status" value="1"/>
</dbReference>
<dbReference type="InterPro" id="IPR014729">
    <property type="entry name" value="Rossmann-like_a/b/a_fold"/>
</dbReference>
<gene>
    <name evidence="3" type="ordered locus">Anacy_4278</name>
</gene>
<dbReference type="Proteomes" id="UP000010474">
    <property type="component" value="Chromosome"/>
</dbReference>
<organism evidence="3 4">
    <name type="scientific">Anabaena cylindrica (strain ATCC 27899 / PCC 7122)</name>
    <dbReference type="NCBI Taxonomy" id="272123"/>
    <lineage>
        <taxon>Bacteria</taxon>
        <taxon>Bacillati</taxon>
        <taxon>Cyanobacteriota</taxon>
        <taxon>Cyanophyceae</taxon>
        <taxon>Nostocales</taxon>
        <taxon>Nostocaceae</taxon>
        <taxon>Anabaena</taxon>
    </lineage>
</organism>
<dbReference type="InterPro" id="IPR006016">
    <property type="entry name" value="UspA"/>
</dbReference>
<dbReference type="STRING" id="272123.Anacy_4278"/>
<dbReference type="CDD" id="cd00293">
    <property type="entry name" value="USP-like"/>
    <property type="match status" value="1"/>
</dbReference>
<keyword evidence="4" id="KW-1185">Reference proteome</keyword>
<dbReference type="HOGENOM" id="CLU_049301_16_1_3"/>
<dbReference type="InterPro" id="IPR006015">
    <property type="entry name" value="Universal_stress_UspA"/>
</dbReference>
<sequence length="204" mass="22691">MGKIKPNLRLVETDAQACLLLPTPQGILTMFHQILVALDNSETSQYIFEQALFLAKTSNSALMLLHVLSPLEDPYLNPIFLQPETIYPTLYTENINQYMQAWDKLKQERLDWMRSLTQTAVNAGVKTDITQTVGDAGRIICELALSWPADLIIVGRRGITGISEVFLGSVSNYVLHHAHCSVLTVQGLIPTKIPNSKDTQVTSI</sequence>
<dbReference type="Pfam" id="PF00582">
    <property type="entry name" value="Usp"/>
    <property type="match status" value="1"/>
</dbReference>
<evidence type="ECO:0000313" key="4">
    <source>
        <dbReference type="Proteomes" id="UP000010474"/>
    </source>
</evidence>
<proteinExistence type="inferred from homology"/>
<dbReference type="PATRIC" id="fig|272123.3.peg.4658"/>
<dbReference type="KEGG" id="acy:Anacy_4278"/>
<dbReference type="SUPFAM" id="SSF52402">
    <property type="entry name" value="Adenine nucleotide alpha hydrolases-like"/>
    <property type="match status" value="1"/>
</dbReference>
<dbReference type="PANTHER" id="PTHR31964:SF113">
    <property type="entry name" value="USPA DOMAIN-CONTAINING PROTEIN"/>
    <property type="match status" value="1"/>
</dbReference>
<dbReference type="eggNOG" id="COG0589">
    <property type="taxonomic scope" value="Bacteria"/>
</dbReference>
<reference evidence="4" key="1">
    <citation type="journal article" date="2013" name="Proc. Natl. Acad. Sci. U.S.A.">
        <title>Improving the coverage of the cyanobacterial phylum using diversity-driven genome sequencing.</title>
        <authorList>
            <person name="Shih P.M."/>
            <person name="Wu D."/>
            <person name="Latifi A."/>
            <person name="Axen S.D."/>
            <person name="Fewer D.P."/>
            <person name="Talla E."/>
            <person name="Calteau A."/>
            <person name="Cai F."/>
            <person name="Tandeau de Marsac N."/>
            <person name="Rippka R."/>
            <person name="Herdman M."/>
            <person name="Sivonen K."/>
            <person name="Coursin T."/>
            <person name="Laurent T."/>
            <person name="Goodwin L."/>
            <person name="Nolan M."/>
            <person name="Davenport K.W."/>
            <person name="Han C.S."/>
            <person name="Rubin E.M."/>
            <person name="Eisen J.A."/>
            <person name="Woyke T."/>
            <person name="Gugger M."/>
            <person name="Kerfeld C.A."/>
        </authorList>
    </citation>
    <scope>NUCLEOTIDE SEQUENCE [LARGE SCALE GENOMIC DNA]</scope>
    <source>
        <strain evidence="4">ATCC 27899 / PCC 7122</strain>
    </source>
</reference>
<evidence type="ECO:0000256" key="1">
    <source>
        <dbReference type="ARBA" id="ARBA00008791"/>
    </source>
</evidence>
<accession>K9ZM67</accession>
<dbReference type="PANTHER" id="PTHR31964">
    <property type="entry name" value="ADENINE NUCLEOTIDE ALPHA HYDROLASES-LIKE SUPERFAMILY PROTEIN"/>
    <property type="match status" value="1"/>
</dbReference>
<feature type="domain" description="UspA" evidence="2">
    <location>
        <begin position="30"/>
        <end position="185"/>
    </location>
</feature>
<protein>
    <submittedName>
        <fullName evidence="3">UspA domain-containing protein</fullName>
    </submittedName>
</protein>
<evidence type="ECO:0000313" key="3">
    <source>
        <dbReference type="EMBL" id="AFZ59642.1"/>
    </source>
</evidence>
<comment type="similarity">
    <text evidence="1">Belongs to the universal stress protein A family.</text>
</comment>
<evidence type="ECO:0000259" key="2">
    <source>
        <dbReference type="Pfam" id="PF00582"/>
    </source>
</evidence>
<dbReference type="PRINTS" id="PR01438">
    <property type="entry name" value="UNVRSLSTRESS"/>
</dbReference>
<name>K9ZM67_ANACC</name>